<evidence type="ECO:0000256" key="1">
    <source>
        <dbReference type="SAM" id="Phobius"/>
    </source>
</evidence>
<protein>
    <submittedName>
        <fullName evidence="2">ORF37</fullName>
    </submittedName>
</protein>
<sequence>MRDWDIKPAQDLVNIKRTKLKKLLVLYGIMGACTGVAFGLYFSGTVC</sequence>
<keyword evidence="1" id="KW-1133">Transmembrane helix</keyword>
<reference evidence="2" key="1">
    <citation type="journal article" date="2024" name="Environ. Microbiol. Rep.">
        <title>Hiding in plain sight: The discovery of complete genomes of 11 hypothetical spindle-shaped viruses that putatively infect mesophilic ammonia-oxidizing archaea.</title>
        <authorList>
            <person name="Ni Y."/>
            <person name="Xu T."/>
            <person name="Yan S."/>
            <person name="Chen L."/>
            <person name="Wang Y."/>
        </authorList>
    </citation>
    <scope>NUCLEOTIDE SEQUENCE</scope>
    <source>
        <strain evidence="2">NMJ1</strain>
    </source>
</reference>
<dbReference type="PROSITE" id="PS51257">
    <property type="entry name" value="PROKAR_LIPOPROTEIN"/>
    <property type="match status" value="1"/>
</dbReference>
<keyword evidence="1" id="KW-0472">Membrane</keyword>
<keyword evidence="1" id="KW-0812">Transmembrane</keyword>
<reference evidence="2" key="2">
    <citation type="submission" date="2024-03" db="EMBL/GenBank/DDBJ databases">
        <authorList>
            <person name="Ni Y."/>
            <person name="Xu T."/>
            <person name="Yan S."/>
            <person name="Chen L."/>
            <person name="Wang Y."/>
        </authorList>
    </citation>
    <scope>NUCLEOTIDE SEQUENCE</scope>
    <source>
        <strain evidence="2">NMJ1</strain>
    </source>
</reference>
<evidence type="ECO:0000313" key="2">
    <source>
        <dbReference type="EMBL" id="DBA51840.1"/>
    </source>
</evidence>
<accession>A0AAT9JGN9</accession>
<proteinExistence type="predicted"/>
<organism evidence="2">
    <name type="scientific">Nitrosopumilaceae spindle-shaped virus</name>
    <dbReference type="NCBI Taxonomy" id="3065433"/>
    <lineage>
        <taxon>Viruses</taxon>
    </lineage>
</organism>
<dbReference type="EMBL" id="BK067785">
    <property type="protein sequence ID" value="DBA51840.1"/>
    <property type="molecule type" value="Genomic_DNA"/>
</dbReference>
<name>A0AAT9JGN9_9VIRU</name>
<feature type="transmembrane region" description="Helical" evidence="1">
    <location>
        <begin position="24"/>
        <end position="42"/>
    </location>
</feature>